<dbReference type="Gene3D" id="2.20.110.10">
    <property type="entry name" value="Histone H3 K4-specific methyltransferase SET7/9 N-terminal domain"/>
    <property type="match status" value="2"/>
</dbReference>
<evidence type="ECO:0000256" key="1">
    <source>
        <dbReference type="ARBA" id="ARBA00022737"/>
    </source>
</evidence>
<protein>
    <submittedName>
        <fullName evidence="3">SETD7</fullName>
        <ecNumber evidence="3">2.1.1.354</ecNumber>
    </submittedName>
</protein>
<evidence type="ECO:0000313" key="3">
    <source>
        <dbReference type="EMBL" id="CAF2770878.1"/>
    </source>
</evidence>
<dbReference type="GO" id="GO:0140999">
    <property type="term" value="F:histone H3K4 trimethyltransferase activity"/>
    <property type="evidence" value="ECO:0007669"/>
    <property type="project" value="UniProtKB-EC"/>
</dbReference>
<dbReference type="Pfam" id="PF02493">
    <property type="entry name" value="MORN"/>
    <property type="match status" value="1"/>
</dbReference>
<gene>
    <name evidence="3" type="ORF">LSAA_472</name>
</gene>
<dbReference type="InterPro" id="IPR046341">
    <property type="entry name" value="SET_dom_sf"/>
</dbReference>
<proteinExistence type="predicted"/>
<keyword evidence="3" id="KW-0808">Transferase</keyword>
<dbReference type="EMBL" id="HG994580">
    <property type="protein sequence ID" value="CAF2770878.1"/>
    <property type="molecule type" value="Genomic_DNA"/>
</dbReference>
<keyword evidence="4" id="KW-1185">Reference proteome</keyword>
<keyword evidence="3" id="KW-0489">Methyltransferase</keyword>
<dbReference type="InterPro" id="IPR054533">
    <property type="entry name" value="SETD7_N"/>
</dbReference>
<dbReference type="GO" id="GO:0005634">
    <property type="term" value="C:nucleus"/>
    <property type="evidence" value="ECO:0007669"/>
    <property type="project" value="TreeGrafter"/>
</dbReference>
<evidence type="ECO:0000313" key="4">
    <source>
        <dbReference type="Proteomes" id="UP000675881"/>
    </source>
</evidence>
<dbReference type="SUPFAM" id="SSF82199">
    <property type="entry name" value="SET domain"/>
    <property type="match status" value="1"/>
</dbReference>
<dbReference type="Pfam" id="PF22648">
    <property type="entry name" value="SET7_N"/>
    <property type="match status" value="1"/>
</dbReference>
<dbReference type="GO" id="GO:0032259">
    <property type="term" value="P:methylation"/>
    <property type="evidence" value="ECO:0007669"/>
    <property type="project" value="UniProtKB-KW"/>
</dbReference>
<dbReference type="Gene3D" id="2.170.270.10">
    <property type="entry name" value="SET domain"/>
    <property type="match status" value="1"/>
</dbReference>
<organism evidence="3 4">
    <name type="scientific">Lepeophtheirus salmonis</name>
    <name type="common">Salmon louse</name>
    <name type="synonym">Caligus salmonis</name>
    <dbReference type="NCBI Taxonomy" id="72036"/>
    <lineage>
        <taxon>Eukaryota</taxon>
        <taxon>Metazoa</taxon>
        <taxon>Ecdysozoa</taxon>
        <taxon>Arthropoda</taxon>
        <taxon>Crustacea</taxon>
        <taxon>Multicrustacea</taxon>
        <taxon>Hexanauplia</taxon>
        <taxon>Copepoda</taxon>
        <taxon>Siphonostomatoida</taxon>
        <taxon>Caligidae</taxon>
        <taxon>Lepeophtheirus</taxon>
    </lineage>
</organism>
<sequence>MSNTLRDWIQRISDPNFYPWSNYLFPQNAKDVVNRVCDPTLQVDLKDAKYRGNTGANGKPHGSGTLSFSNGDSVITKFENGVRHGDTVISSPRLNISRLVGSYDMGYFQGPGKIITTNTSSYECFFKDSVLHGPLRKIDLKKFREFRRQVSFIGMFKNGLPQGPCWAYLEGGGFLFAQLSIEGLSFNDYDLDFTKFFTSKNCAYIYPDFKTAYLGEFIEGVMKGARCAEVISVKKDIVSGILIPILKLTEPKSAIVQYFKSNKEIINDQPLVPDPYESRWIECRSSLINEAGEGLFAKGDIPSGTIVAFYNGVRIPYELGGPTEHWSSSGYKIFINADYESGERMNIPENRIALNGFSIILDLGSFLVKER</sequence>
<dbReference type="AlphaFoldDB" id="A0A7R8H0I0"/>
<dbReference type="PANTHER" id="PTHR46820:SF1">
    <property type="entry name" value="HISTONE-LYSINE N-METHYLTRANSFERASE SETD7"/>
    <property type="match status" value="1"/>
</dbReference>
<name>A0A7R8H0I0_LEPSM</name>
<dbReference type="InterPro" id="IPR003409">
    <property type="entry name" value="MORN"/>
</dbReference>
<evidence type="ECO:0000259" key="2">
    <source>
        <dbReference type="Pfam" id="PF22648"/>
    </source>
</evidence>
<dbReference type="Proteomes" id="UP000675881">
    <property type="component" value="Chromosome 1"/>
</dbReference>
<dbReference type="PANTHER" id="PTHR46820">
    <property type="entry name" value="HISTONE-LYSINE N-METHYLTRANSFERASE SETD7"/>
    <property type="match status" value="1"/>
</dbReference>
<dbReference type="EC" id="2.1.1.354" evidence="3"/>
<reference evidence="3" key="1">
    <citation type="submission" date="2021-02" db="EMBL/GenBank/DDBJ databases">
        <authorList>
            <person name="Bekaert M."/>
        </authorList>
    </citation>
    <scope>NUCLEOTIDE SEQUENCE</scope>
    <source>
        <strain evidence="3">IoA-00</strain>
    </source>
</reference>
<dbReference type="OrthoDB" id="294378at2759"/>
<dbReference type="GO" id="GO:0070828">
    <property type="term" value="P:heterochromatin organization"/>
    <property type="evidence" value="ECO:0007669"/>
    <property type="project" value="TreeGrafter"/>
</dbReference>
<dbReference type="GO" id="GO:0005694">
    <property type="term" value="C:chromosome"/>
    <property type="evidence" value="ECO:0007669"/>
    <property type="project" value="TreeGrafter"/>
</dbReference>
<dbReference type="SUPFAM" id="SSF82185">
    <property type="entry name" value="Histone H3 K4-specific methyltransferase SET7/9 N-terminal domain"/>
    <property type="match status" value="1"/>
</dbReference>
<keyword evidence="1" id="KW-0677">Repeat</keyword>
<feature type="domain" description="Histone-lysine methyltransferase SETD7 N-terminal" evidence="2">
    <location>
        <begin position="156"/>
        <end position="236"/>
    </location>
</feature>
<accession>A0A7R8H0I0</accession>
<dbReference type="GO" id="GO:0003682">
    <property type="term" value="F:chromatin binding"/>
    <property type="evidence" value="ECO:0007669"/>
    <property type="project" value="TreeGrafter"/>
</dbReference>